<dbReference type="GO" id="GO:0071555">
    <property type="term" value="P:cell wall organization"/>
    <property type="evidence" value="ECO:0007669"/>
    <property type="project" value="UniProtKB-KW"/>
</dbReference>
<sequence>MKQLLTLVFLSFLITLTPSFVFANDSNDEIKEIEVESNESSDDISEENQEETTVESSTNLEEASDNEADETIVVEEENAESNSEIPVVEEETTEPTYEEWLSVVESEESYVDRLTLFNESYDEWQEEETFLTDFYNTLVASMELASEKHLESDFPEAITYYEAILASKEVPEDLIEEASWKKEFAEEEQAYPIADEMYETANAARTASAKLAAFTEGYNVFSEDERFTEGVHYSAQNLFNWAVTQEEKGNVETAMDRYETILNTPTLPEGLEQSIQERLEALEKEPSSPEVTNNSVTIQQRSADVIYTEATNERTASGKLQLYTEGLNAYPKDSRFITGVESSAQSLLSWARGKHQAGDFATAKDRYETILATSGISPLLNETTKKHLAYANDKKSIPSANTLLDEANKQTKASALFTHFHSALTWYPTDSRFQKGLNTAAKNLLSWAESQHDQGKFDTAKSRYQMIIDTPSVSSDITENATSLMAAAEAGKRSADAIYQSAVKEYRASHKLALFSDGYTFYPNDTRFRDGVHQSAASLLTWAIGKHNLADYETAIDRYEAILAAPTLSSAVESETKTKLANAEQGKRPADVIYEAAQNIRTATGLFEAYQEGYAFYPNDSRFKTGLASSSQTLLDLAKRYHQQGDYNAAKSRYKVLLETNGVPKSIQDLTKIQQNFADSNQRIPTLASYTKYAQEQTTASGILTAYLEGYLLYDGDSEMAKGLKNATRNLLNWASSQHQNGRYDTALDRYETILGLPVLDSDLVTETEIKKSYADKGLTLPSANKIYTDASSQSSASHQLSGFIEGYTLYPTDKRFHEGINSGAQSLLNWASRQQADGNFETAIDRYKTILAAPLVNYAIINETEFRLASAENGEKVPSADSLYNQAKKETTLSGILEKFTNGYLLYPNDQRFIGGVNAAAQNLLTWATTQHNEGRFSVAQARYETIMSTPGIDAFIEKQASIQLDYASKKQALPDRIQIGTINVNSTLNVRTGPSGSYSILGTLPDGALVNVVSQHSSGWFQINFNGKTAYVSGNYVDLVSIATVPNSGPLSGRTIVLDAGHGGPDPGAQAGGMEEKELILDITLRAQKLLEEAGATVIMVRSTDVFYELRERSAIANASGADVFVSIHANAYNGTANGTETFYHTRFEAALSKKLAHALQDATIAKLGTNYRRVAEGNFHVIRETKIPSALLEVGFMDHTGDAAKLRQSSYRQRSAEGILNGLVNYFN</sequence>
<dbReference type="PANTHER" id="PTHR30404:SF0">
    <property type="entry name" value="N-ACETYLMURAMOYL-L-ALANINE AMIDASE AMIC"/>
    <property type="match status" value="1"/>
</dbReference>
<dbReference type="InterPro" id="IPR003646">
    <property type="entry name" value="SH3-like_bac-type"/>
</dbReference>
<dbReference type="AlphaFoldDB" id="A0A3A9K633"/>
<dbReference type="PROSITE" id="PS51781">
    <property type="entry name" value="SH3B"/>
    <property type="match status" value="1"/>
</dbReference>
<dbReference type="Gene3D" id="6.10.250.190">
    <property type="match status" value="8"/>
</dbReference>
<evidence type="ECO:0000259" key="5">
    <source>
        <dbReference type="PROSITE" id="PS51781"/>
    </source>
</evidence>
<dbReference type="InterPro" id="IPR011990">
    <property type="entry name" value="TPR-like_helical_dom_sf"/>
</dbReference>
<dbReference type="Gene3D" id="2.30.30.40">
    <property type="entry name" value="SH3 Domains"/>
    <property type="match status" value="1"/>
</dbReference>
<evidence type="ECO:0000313" key="6">
    <source>
        <dbReference type="EMBL" id="RKL68037.1"/>
    </source>
</evidence>
<feature type="domain" description="SH3b" evidence="5">
    <location>
        <begin position="979"/>
        <end position="1043"/>
    </location>
</feature>
<feature type="chain" id="PRO_5017459105" description="SH3b domain-containing protein" evidence="4">
    <location>
        <begin position="24"/>
        <end position="1231"/>
    </location>
</feature>
<keyword evidence="2" id="KW-0961">Cell wall biogenesis/degradation</keyword>
<accession>A0A3A9K633</accession>
<dbReference type="Gene3D" id="3.40.630.40">
    <property type="entry name" value="Zn-dependent exopeptidases"/>
    <property type="match status" value="1"/>
</dbReference>
<dbReference type="InterPro" id="IPR036028">
    <property type="entry name" value="SH3-like_dom_sf"/>
</dbReference>
<evidence type="ECO:0000313" key="7">
    <source>
        <dbReference type="Proteomes" id="UP000281498"/>
    </source>
</evidence>
<dbReference type="CDD" id="cd02696">
    <property type="entry name" value="MurNAc-LAA"/>
    <property type="match status" value="1"/>
</dbReference>
<evidence type="ECO:0000256" key="1">
    <source>
        <dbReference type="ARBA" id="ARBA00022801"/>
    </source>
</evidence>
<feature type="region of interest" description="Disordered" evidence="3">
    <location>
        <begin position="34"/>
        <end position="69"/>
    </location>
</feature>
<comment type="caution">
    <text evidence="6">The sequence shown here is derived from an EMBL/GenBank/DDBJ whole genome shotgun (WGS) entry which is preliminary data.</text>
</comment>
<organism evidence="6 7">
    <name type="scientific">Salipaludibacillus neizhouensis</name>
    <dbReference type="NCBI Taxonomy" id="885475"/>
    <lineage>
        <taxon>Bacteria</taxon>
        <taxon>Bacillati</taxon>
        <taxon>Bacillota</taxon>
        <taxon>Bacilli</taxon>
        <taxon>Bacillales</taxon>
        <taxon>Bacillaceae</taxon>
    </lineage>
</organism>
<proteinExistence type="predicted"/>
<keyword evidence="4" id="KW-0732">Signal</keyword>
<dbReference type="SUPFAM" id="SSF50044">
    <property type="entry name" value="SH3-domain"/>
    <property type="match status" value="1"/>
</dbReference>
<dbReference type="GO" id="GO:0030288">
    <property type="term" value="C:outer membrane-bounded periplasmic space"/>
    <property type="evidence" value="ECO:0007669"/>
    <property type="project" value="TreeGrafter"/>
</dbReference>
<dbReference type="SUPFAM" id="SSF48452">
    <property type="entry name" value="TPR-like"/>
    <property type="match status" value="1"/>
</dbReference>
<name>A0A3A9K633_9BACI</name>
<dbReference type="Proteomes" id="UP000281498">
    <property type="component" value="Unassembled WGS sequence"/>
</dbReference>
<dbReference type="InterPro" id="IPR050695">
    <property type="entry name" value="N-acetylmuramoyl_amidase_3"/>
</dbReference>
<dbReference type="SMART" id="SM00287">
    <property type="entry name" value="SH3b"/>
    <property type="match status" value="1"/>
</dbReference>
<dbReference type="EMBL" id="PDOE01000002">
    <property type="protein sequence ID" value="RKL68037.1"/>
    <property type="molecule type" value="Genomic_DNA"/>
</dbReference>
<dbReference type="PANTHER" id="PTHR30404">
    <property type="entry name" value="N-ACETYLMURAMOYL-L-ALANINE AMIDASE"/>
    <property type="match status" value="1"/>
</dbReference>
<evidence type="ECO:0000256" key="3">
    <source>
        <dbReference type="SAM" id="MobiDB-lite"/>
    </source>
</evidence>
<keyword evidence="7" id="KW-1185">Reference proteome</keyword>
<keyword evidence="1" id="KW-0378">Hydrolase</keyword>
<protein>
    <recommendedName>
        <fullName evidence="5">SH3b domain-containing protein</fullName>
    </recommendedName>
</protein>
<dbReference type="Pfam" id="PF01520">
    <property type="entry name" value="Amidase_3"/>
    <property type="match status" value="1"/>
</dbReference>
<evidence type="ECO:0000256" key="2">
    <source>
        <dbReference type="ARBA" id="ARBA00023316"/>
    </source>
</evidence>
<dbReference type="RefSeq" id="WP_110938375.1">
    <property type="nucleotide sequence ID" value="NZ_KZ614147.1"/>
</dbReference>
<gene>
    <name evidence="6" type="ORF">CR203_05935</name>
</gene>
<feature type="signal peptide" evidence="4">
    <location>
        <begin position="1"/>
        <end position="23"/>
    </location>
</feature>
<dbReference type="SUPFAM" id="SSF53187">
    <property type="entry name" value="Zn-dependent exopeptidases"/>
    <property type="match status" value="1"/>
</dbReference>
<dbReference type="GO" id="GO:0008745">
    <property type="term" value="F:N-acetylmuramoyl-L-alanine amidase activity"/>
    <property type="evidence" value="ECO:0007669"/>
    <property type="project" value="InterPro"/>
</dbReference>
<dbReference type="Pfam" id="PF08239">
    <property type="entry name" value="SH3_3"/>
    <property type="match status" value="1"/>
</dbReference>
<dbReference type="InterPro" id="IPR002508">
    <property type="entry name" value="MurNAc-LAA_cat"/>
</dbReference>
<feature type="compositionally biased region" description="Acidic residues" evidence="3">
    <location>
        <begin position="35"/>
        <end position="53"/>
    </location>
</feature>
<dbReference type="GO" id="GO:0009253">
    <property type="term" value="P:peptidoglycan catabolic process"/>
    <property type="evidence" value="ECO:0007669"/>
    <property type="project" value="InterPro"/>
</dbReference>
<dbReference type="SMART" id="SM00646">
    <property type="entry name" value="Ami_3"/>
    <property type="match status" value="1"/>
</dbReference>
<evidence type="ECO:0000256" key="4">
    <source>
        <dbReference type="SAM" id="SignalP"/>
    </source>
</evidence>
<dbReference type="OrthoDB" id="9802862at2"/>
<reference evidence="6 7" key="1">
    <citation type="submission" date="2017-10" db="EMBL/GenBank/DDBJ databases">
        <title>Bacillus sp. nov., a halophilic bacterium isolated from a Keqin Lake.</title>
        <authorList>
            <person name="Wang H."/>
        </authorList>
    </citation>
    <scope>NUCLEOTIDE SEQUENCE [LARGE SCALE GENOMIC DNA]</scope>
    <source>
        <strain evidence="6 7">KCTC 13187</strain>
    </source>
</reference>